<dbReference type="AlphaFoldDB" id="A0A0F9NFD5"/>
<dbReference type="EMBL" id="LAZR01004218">
    <property type="protein sequence ID" value="KKN10692.1"/>
    <property type="molecule type" value="Genomic_DNA"/>
</dbReference>
<gene>
    <name evidence="2" type="ORF">LCGC14_1034140</name>
</gene>
<comment type="caution">
    <text evidence="2">The sequence shown here is derived from an EMBL/GenBank/DDBJ whole genome shotgun (WGS) entry which is preliminary data.</text>
</comment>
<organism evidence="2">
    <name type="scientific">marine sediment metagenome</name>
    <dbReference type="NCBI Taxonomy" id="412755"/>
    <lineage>
        <taxon>unclassified sequences</taxon>
        <taxon>metagenomes</taxon>
        <taxon>ecological metagenomes</taxon>
    </lineage>
</organism>
<reference evidence="2" key="1">
    <citation type="journal article" date="2015" name="Nature">
        <title>Complex archaea that bridge the gap between prokaryotes and eukaryotes.</title>
        <authorList>
            <person name="Spang A."/>
            <person name="Saw J.H."/>
            <person name="Jorgensen S.L."/>
            <person name="Zaremba-Niedzwiedzka K."/>
            <person name="Martijn J."/>
            <person name="Lind A.E."/>
            <person name="van Eijk R."/>
            <person name="Schleper C."/>
            <person name="Guy L."/>
            <person name="Ettema T.J."/>
        </authorList>
    </citation>
    <scope>NUCLEOTIDE SEQUENCE</scope>
</reference>
<evidence type="ECO:0000256" key="1">
    <source>
        <dbReference type="SAM" id="MobiDB-lite"/>
    </source>
</evidence>
<name>A0A0F9NFD5_9ZZZZ</name>
<evidence type="ECO:0000313" key="2">
    <source>
        <dbReference type="EMBL" id="KKN10692.1"/>
    </source>
</evidence>
<protein>
    <recommendedName>
        <fullName evidence="3">HNH nuclease domain-containing protein</fullName>
    </recommendedName>
</protein>
<proteinExistence type="predicted"/>
<sequence>MSYNYKKYYKDNKEDIAKQKKVYDKAHAEKKRCARRKWGKSNKDKIRLYGAKRRAVKLQRTPGWLTKEQLQQIKDFYINCPEGLTVDHIIPLQGKFVSGLHHPDNLQYLTPRENHSKGNKYTSPEGERN</sequence>
<dbReference type="CDD" id="cd00085">
    <property type="entry name" value="HNHc"/>
    <property type="match status" value="1"/>
</dbReference>
<evidence type="ECO:0008006" key="3">
    <source>
        <dbReference type="Google" id="ProtNLM"/>
    </source>
</evidence>
<accession>A0A0F9NFD5</accession>
<feature type="region of interest" description="Disordered" evidence="1">
    <location>
        <begin position="103"/>
        <end position="129"/>
    </location>
</feature>
<dbReference type="Gene3D" id="1.10.30.50">
    <property type="match status" value="1"/>
</dbReference>
<dbReference type="InterPro" id="IPR003615">
    <property type="entry name" value="HNH_nuc"/>
</dbReference>